<evidence type="ECO:0000256" key="1">
    <source>
        <dbReference type="SAM" id="Phobius"/>
    </source>
</evidence>
<feature type="transmembrane region" description="Helical" evidence="1">
    <location>
        <begin position="222"/>
        <end position="241"/>
    </location>
</feature>
<reference evidence="3" key="2">
    <citation type="submission" date="2023-06" db="EMBL/GenBank/DDBJ databases">
        <authorList>
            <consortium name="Lawrence Berkeley National Laboratory"/>
            <person name="Haridas S."/>
            <person name="Hensen N."/>
            <person name="Bonometti L."/>
            <person name="Westerberg I."/>
            <person name="Brannstrom I.O."/>
            <person name="Guillou S."/>
            <person name="Cros-Aarteil S."/>
            <person name="Calhoun S."/>
            <person name="Kuo A."/>
            <person name="Mondo S."/>
            <person name="Pangilinan J."/>
            <person name="Riley R."/>
            <person name="Labutti K."/>
            <person name="Andreopoulos B."/>
            <person name="Lipzen A."/>
            <person name="Chen C."/>
            <person name="Yanf M."/>
            <person name="Daum C."/>
            <person name="Ng V."/>
            <person name="Clum A."/>
            <person name="Steindorff A."/>
            <person name="Ohm R."/>
            <person name="Martin F."/>
            <person name="Silar P."/>
            <person name="Natvig D."/>
            <person name="Lalanne C."/>
            <person name="Gautier V."/>
            <person name="Ament-Velasquez S.L."/>
            <person name="Kruys A."/>
            <person name="Hutchinson M.I."/>
            <person name="Powell A.J."/>
            <person name="Barry K."/>
            <person name="Miller A.N."/>
            <person name="Grigoriev I.V."/>
            <person name="Debuchy R."/>
            <person name="Gladieux P."/>
            <person name="Thoren M.H."/>
            <person name="Johannesson H."/>
        </authorList>
    </citation>
    <scope>NUCLEOTIDE SEQUENCE</scope>
    <source>
        <strain evidence="3">SMH4131-1</strain>
    </source>
</reference>
<evidence type="ECO:0000313" key="4">
    <source>
        <dbReference type="Proteomes" id="UP001286456"/>
    </source>
</evidence>
<evidence type="ECO:0000313" key="3">
    <source>
        <dbReference type="EMBL" id="KAK3321515.1"/>
    </source>
</evidence>
<protein>
    <submittedName>
        <fullName evidence="3">Uncharacterized protein</fullName>
    </submittedName>
</protein>
<proteinExistence type="predicted"/>
<comment type="caution">
    <text evidence="3">The sequence shown here is derived from an EMBL/GenBank/DDBJ whole genome shotgun (WGS) entry which is preliminary data.</text>
</comment>
<keyword evidence="1" id="KW-1133">Transmembrane helix</keyword>
<feature type="signal peptide" evidence="2">
    <location>
        <begin position="1"/>
        <end position="19"/>
    </location>
</feature>
<keyword evidence="1" id="KW-0472">Membrane</keyword>
<sequence length="366" mass="40074">MTRIATASVLLRFSAGTVALRITRPAFGSEEPGSEHTINYFAFISLIRQAGYIIGVSLAFNHGLEEANIDYMSGGDWWSALTQPVVQCILNGSTEFVKSQMSSAQVLLGVAPTILALIGPSAEEMSTLLLVGRRPLLYLILTCGSPSVFFTRAFEYTNPADLLSDHRFRLRQQHPTGARRWSVTGLEYLFAFAAMANAADVHSDLGMRTICAVLSDWTYAPLLWGGLGVVVHFAGAVVLFCRIKRCNGCTPTADEAPHRNKHLLWWLPGFRASSFTLSSIKGSLQRLAASEITMCAHHQNLHYSVLSLVTMVHIVFGTMVLSSLIIIGPRDALSVVGRYMSSVIACRVILMYELSGLRDAYKSTHA</sequence>
<reference evidence="3" key="1">
    <citation type="journal article" date="2023" name="Mol. Phylogenet. Evol.">
        <title>Genome-scale phylogeny and comparative genomics of the fungal order Sordariales.</title>
        <authorList>
            <person name="Hensen N."/>
            <person name="Bonometti L."/>
            <person name="Westerberg I."/>
            <person name="Brannstrom I.O."/>
            <person name="Guillou S."/>
            <person name="Cros-Aarteil S."/>
            <person name="Calhoun S."/>
            <person name="Haridas S."/>
            <person name="Kuo A."/>
            <person name="Mondo S."/>
            <person name="Pangilinan J."/>
            <person name="Riley R."/>
            <person name="LaButti K."/>
            <person name="Andreopoulos B."/>
            <person name="Lipzen A."/>
            <person name="Chen C."/>
            <person name="Yan M."/>
            <person name="Daum C."/>
            <person name="Ng V."/>
            <person name="Clum A."/>
            <person name="Steindorff A."/>
            <person name="Ohm R.A."/>
            <person name="Martin F."/>
            <person name="Silar P."/>
            <person name="Natvig D.O."/>
            <person name="Lalanne C."/>
            <person name="Gautier V."/>
            <person name="Ament-Velasquez S.L."/>
            <person name="Kruys A."/>
            <person name="Hutchinson M.I."/>
            <person name="Powell A.J."/>
            <person name="Barry K."/>
            <person name="Miller A.N."/>
            <person name="Grigoriev I.V."/>
            <person name="Debuchy R."/>
            <person name="Gladieux P."/>
            <person name="Hiltunen Thoren M."/>
            <person name="Johannesson H."/>
        </authorList>
    </citation>
    <scope>NUCLEOTIDE SEQUENCE</scope>
    <source>
        <strain evidence="3">SMH4131-1</strain>
    </source>
</reference>
<name>A0AAE0M770_9PEZI</name>
<dbReference type="AlphaFoldDB" id="A0AAE0M770"/>
<organism evidence="3 4">
    <name type="scientific">Cercophora scortea</name>
    <dbReference type="NCBI Taxonomy" id="314031"/>
    <lineage>
        <taxon>Eukaryota</taxon>
        <taxon>Fungi</taxon>
        <taxon>Dikarya</taxon>
        <taxon>Ascomycota</taxon>
        <taxon>Pezizomycotina</taxon>
        <taxon>Sordariomycetes</taxon>
        <taxon>Sordariomycetidae</taxon>
        <taxon>Sordariales</taxon>
        <taxon>Lasiosphaeriaceae</taxon>
        <taxon>Cercophora</taxon>
    </lineage>
</organism>
<dbReference type="EMBL" id="JAUEPO010000005">
    <property type="protein sequence ID" value="KAK3321515.1"/>
    <property type="molecule type" value="Genomic_DNA"/>
</dbReference>
<feature type="chain" id="PRO_5041906749" evidence="2">
    <location>
        <begin position="20"/>
        <end position="366"/>
    </location>
</feature>
<evidence type="ECO:0000256" key="2">
    <source>
        <dbReference type="SAM" id="SignalP"/>
    </source>
</evidence>
<gene>
    <name evidence="3" type="ORF">B0T19DRAFT_466946</name>
</gene>
<accession>A0AAE0M770</accession>
<keyword evidence="4" id="KW-1185">Reference proteome</keyword>
<feature type="transmembrane region" description="Helical" evidence="1">
    <location>
        <begin position="303"/>
        <end position="327"/>
    </location>
</feature>
<keyword evidence="1" id="KW-0812">Transmembrane</keyword>
<keyword evidence="2" id="KW-0732">Signal</keyword>
<dbReference type="Proteomes" id="UP001286456">
    <property type="component" value="Unassembled WGS sequence"/>
</dbReference>
<feature type="transmembrane region" description="Helical" evidence="1">
    <location>
        <begin position="339"/>
        <end position="357"/>
    </location>
</feature>